<dbReference type="OrthoDB" id="9768177at2"/>
<protein>
    <submittedName>
        <fullName evidence="9">TonB-linked SusC/RagA family outer membrane protein</fullName>
    </submittedName>
</protein>
<dbReference type="GO" id="GO:0009279">
    <property type="term" value="C:cell outer membrane"/>
    <property type="evidence" value="ECO:0007669"/>
    <property type="project" value="UniProtKB-SubCell"/>
</dbReference>
<dbReference type="NCBIfam" id="TIGR04057">
    <property type="entry name" value="SusC_RagA_signa"/>
    <property type="match status" value="1"/>
</dbReference>
<accession>A0A495J0C4</accession>
<dbReference type="Proteomes" id="UP000268007">
    <property type="component" value="Unassembled WGS sequence"/>
</dbReference>
<dbReference type="InterPro" id="IPR039426">
    <property type="entry name" value="TonB-dep_rcpt-like"/>
</dbReference>
<evidence type="ECO:0000259" key="8">
    <source>
        <dbReference type="Pfam" id="PF07715"/>
    </source>
</evidence>
<dbReference type="PROSITE" id="PS52016">
    <property type="entry name" value="TONB_DEPENDENT_REC_3"/>
    <property type="match status" value="1"/>
</dbReference>
<name>A0A495J0C4_9SPHI</name>
<dbReference type="Pfam" id="PF07715">
    <property type="entry name" value="Plug"/>
    <property type="match status" value="1"/>
</dbReference>
<dbReference type="SUPFAM" id="SSF56935">
    <property type="entry name" value="Porins"/>
    <property type="match status" value="1"/>
</dbReference>
<sequence length="1130" mass="122038">MKYNSFALFFRKISIKRLQRPVFTLSIITLLLILVFNTAHAQTDNNITLKFKHAPLSKVLKTIKNQTGYVFVTGQIDLANIFVDADFKNADIRTVLSSCLPKVSLQYFIYDKTIVITRGTTDPAKLNNISRSDELSGIIVGEDGETLPGANVVIVGLQKVVLTNNRGYFTMAGVPADATVRISYTGYITQELSVPITRNLGTVTLKINTNKLDEVQVLGYGQTTSQRYSTGSSAKIPASDIANQPVTNVLQALEGRVAGLTIRQTSGLPGSDIDVQIRGQSSINPNAGIPNSTNVVKNVPLFIVDGVPFPASAINQQSSNADKNGNYNYLIGPNGNGSPLATINPNDIESIEVLKDASATGIYGSRGANGVILITTKKGKAGKANMSVGANTGYSYVPSSLPVLNLTDYLALRKEAFANDSRTPTAGNAPDLTQWSQTTPTDFKSLLLGKPSHTLSSNLSFSGGSGGTTFIISGSYGRESSIFNDDRSSSNYGVHFGLTYASDDQRFKTSVSALIGNATGNLANINFYQNVFTLPPNFPLYNAAGQLYWYNGIPGIANPLSQLNMSYKNAMTNMSTSINLQYSILPGLDAQVNLGYNKTQSNQNSLQPSTSFDPSQLAYATPSASYTESYNQNLLVEPQLNYHRTVGKGALTAFVGGTLQKTVYEQPFLISASGFPSDQFLNNLSLATSYQIFNGYNAYSYASLLGRVNYIWDKRIVLDANFRRDGSSKFGPNNLYGDFGSVSGAWIFTNESWLKNKPDWFSFGKLRASYGSIGSDGVQNYSYLSTYSSSVNNYYSGANGLSPARLANPDYKWETTHKTDVGLDIGLFQDKVLLSAAYYRGVTSNQLLPTPLPTQTGFNSYVQNFDAKVENSGWEFTLVSNNIKSANFSWSSTFNAGFASNKLLSYAGLDKSIFASAYVVGKPLSALYLLHYTGIGANGLPTYEDVDKDGVITTSQGYNTGIGDLLYAGKSTPDLSGGLGNAFRYKGLQLNVFFQYTVGAVDQGILSYLSAPPGGLSNVPEAIVSQMRSLGLSKLFSSRSYSSDFNNFRQSDALLSKISYARLTNLSLSYNLPAQVTKKLGAGAINVYLRGQNLFVFTLSGKSYPGIDPETGPVAVPPLRAFVGGLQFSF</sequence>
<gene>
    <name evidence="9" type="ORF">BDD43_2600</name>
</gene>
<dbReference type="SUPFAM" id="SSF49464">
    <property type="entry name" value="Carboxypeptidase regulatory domain-like"/>
    <property type="match status" value="1"/>
</dbReference>
<evidence type="ECO:0000313" key="10">
    <source>
        <dbReference type="Proteomes" id="UP000268007"/>
    </source>
</evidence>
<dbReference type="Gene3D" id="2.170.130.10">
    <property type="entry name" value="TonB-dependent receptor, plug domain"/>
    <property type="match status" value="1"/>
</dbReference>
<evidence type="ECO:0000256" key="7">
    <source>
        <dbReference type="PROSITE-ProRule" id="PRU01360"/>
    </source>
</evidence>
<evidence type="ECO:0000256" key="2">
    <source>
        <dbReference type="ARBA" id="ARBA00022448"/>
    </source>
</evidence>
<dbReference type="InterPro" id="IPR023997">
    <property type="entry name" value="TonB-dep_OMP_SusC/RagA_CS"/>
</dbReference>
<evidence type="ECO:0000313" key="9">
    <source>
        <dbReference type="EMBL" id="RKR82420.1"/>
    </source>
</evidence>
<dbReference type="EMBL" id="RBKU01000001">
    <property type="protein sequence ID" value="RKR82420.1"/>
    <property type="molecule type" value="Genomic_DNA"/>
</dbReference>
<dbReference type="AlphaFoldDB" id="A0A495J0C4"/>
<comment type="caution">
    <text evidence="9">The sequence shown here is derived from an EMBL/GenBank/DDBJ whole genome shotgun (WGS) entry which is preliminary data.</text>
</comment>
<proteinExistence type="inferred from homology"/>
<dbReference type="InterPro" id="IPR023996">
    <property type="entry name" value="TonB-dep_OMP_SusC/RagA"/>
</dbReference>
<evidence type="ECO:0000256" key="3">
    <source>
        <dbReference type="ARBA" id="ARBA00022452"/>
    </source>
</evidence>
<dbReference type="InterPro" id="IPR037066">
    <property type="entry name" value="Plug_dom_sf"/>
</dbReference>
<reference evidence="9 10" key="1">
    <citation type="submission" date="2018-10" db="EMBL/GenBank/DDBJ databases">
        <title>Genomic Encyclopedia of Archaeal and Bacterial Type Strains, Phase II (KMG-II): from individual species to whole genera.</title>
        <authorList>
            <person name="Goeker M."/>
        </authorList>
    </citation>
    <scope>NUCLEOTIDE SEQUENCE [LARGE SCALE GENOMIC DNA]</scope>
    <source>
        <strain evidence="9 10">DSM 18602</strain>
    </source>
</reference>
<keyword evidence="6 7" id="KW-0998">Cell outer membrane</keyword>
<comment type="subcellular location">
    <subcellularLocation>
        <location evidence="1 7">Cell outer membrane</location>
        <topology evidence="1 7">Multi-pass membrane protein</topology>
    </subcellularLocation>
</comment>
<dbReference type="Gene3D" id="2.60.40.1120">
    <property type="entry name" value="Carboxypeptidase-like, regulatory domain"/>
    <property type="match status" value="1"/>
</dbReference>
<comment type="similarity">
    <text evidence="7">Belongs to the TonB-dependent receptor family.</text>
</comment>
<keyword evidence="10" id="KW-1185">Reference proteome</keyword>
<evidence type="ECO:0000256" key="1">
    <source>
        <dbReference type="ARBA" id="ARBA00004571"/>
    </source>
</evidence>
<dbReference type="Gene3D" id="2.40.170.20">
    <property type="entry name" value="TonB-dependent receptor, beta-barrel domain"/>
    <property type="match status" value="1"/>
</dbReference>
<keyword evidence="4 7" id="KW-0812">Transmembrane</keyword>
<organism evidence="9 10">
    <name type="scientific">Mucilaginibacter gracilis</name>
    <dbReference type="NCBI Taxonomy" id="423350"/>
    <lineage>
        <taxon>Bacteria</taxon>
        <taxon>Pseudomonadati</taxon>
        <taxon>Bacteroidota</taxon>
        <taxon>Sphingobacteriia</taxon>
        <taxon>Sphingobacteriales</taxon>
        <taxon>Sphingobacteriaceae</taxon>
        <taxon>Mucilaginibacter</taxon>
    </lineage>
</organism>
<keyword evidence="2 7" id="KW-0813">Transport</keyword>
<dbReference type="Pfam" id="PF13715">
    <property type="entry name" value="CarbopepD_reg_2"/>
    <property type="match status" value="1"/>
</dbReference>
<dbReference type="InterPro" id="IPR008969">
    <property type="entry name" value="CarboxyPept-like_regulatory"/>
</dbReference>
<feature type="domain" description="TonB-dependent receptor plug" evidence="8">
    <location>
        <begin position="227"/>
        <end position="371"/>
    </location>
</feature>
<keyword evidence="5 7" id="KW-0472">Membrane</keyword>
<evidence type="ECO:0000256" key="6">
    <source>
        <dbReference type="ARBA" id="ARBA00023237"/>
    </source>
</evidence>
<dbReference type="NCBIfam" id="TIGR04056">
    <property type="entry name" value="OMP_RagA_SusC"/>
    <property type="match status" value="1"/>
</dbReference>
<dbReference type="InterPro" id="IPR012910">
    <property type="entry name" value="Plug_dom"/>
</dbReference>
<dbReference type="InterPro" id="IPR036942">
    <property type="entry name" value="Beta-barrel_TonB_sf"/>
</dbReference>
<keyword evidence="3 7" id="KW-1134">Transmembrane beta strand</keyword>
<evidence type="ECO:0000256" key="5">
    <source>
        <dbReference type="ARBA" id="ARBA00023136"/>
    </source>
</evidence>
<evidence type="ECO:0000256" key="4">
    <source>
        <dbReference type="ARBA" id="ARBA00022692"/>
    </source>
</evidence>